<protein>
    <recommendedName>
        <fullName evidence="11">Cytosine-specific methyltransferase</fullName>
        <ecNumber evidence="11">2.1.1.37</ecNumber>
    </recommendedName>
</protein>
<dbReference type="GO" id="GO:0032259">
    <property type="term" value="P:methylation"/>
    <property type="evidence" value="ECO:0007669"/>
    <property type="project" value="UniProtKB-KW"/>
</dbReference>
<comment type="similarity">
    <text evidence="9 10">Belongs to the class I-like SAM-binding methyltransferase superfamily. C5-methyltransferase family.</text>
</comment>
<gene>
    <name evidence="14" type="primary">DNMT1</name>
    <name evidence="14" type="ORF">DERF_007591</name>
    <name evidence="13" type="ORF">HUG17_1956</name>
</gene>
<keyword evidence="6" id="KW-0238">DNA-binding</keyword>
<organism evidence="14 15">
    <name type="scientific">Dermatophagoides farinae</name>
    <name type="common">American house dust mite</name>
    <dbReference type="NCBI Taxonomy" id="6954"/>
    <lineage>
        <taxon>Eukaryota</taxon>
        <taxon>Metazoa</taxon>
        <taxon>Ecdysozoa</taxon>
        <taxon>Arthropoda</taxon>
        <taxon>Chelicerata</taxon>
        <taxon>Arachnida</taxon>
        <taxon>Acari</taxon>
        <taxon>Acariformes</taxon>
        <taxon>Sarcoptiformes</taxon>
        <taxon>Astigmata</taxon>
        <taxon>Psoroptidia</taxon>
        <taxon>Analgoidea</taxon>
        <taxon>Pyroglyphidae</taxon>
        <taxon>Dermatophagoidinae</taxon>
        <taxon>Dermatophagoides</taxon>
    </lineage>
</organism>
<dbReference type="InterPro" id="IPR001525">
    <property type="entry name" value="C5_MeTfrase"/>
</dbReference>
<reference evidence="14" key="1">
    <citation type="submission" date="2013-05" db="EMBL/GenBank/DDBJ databases">
        <authorList>
            <person name="Yim A.K.Y."/>
            <person name="Chan T.F."/>
            <person name="Ji K.M."/>
            <person name="Liu X.Y."/>
            <person name="Zhou J.W."/>
            <person name="Li R.Q."/>
            <person name="Yang K.Y."/>
            <person name="Li J."/>
            <person name="Li M."/>
            <person name="Law P.T.W."/>
            <person name="Wu Y.L."/>
            <person name="Cai Z.L."/>
            <person name="Qin H."/>
            <person name="Bao Y."/>
            <person name="Leung R.K.K."/>
            <person name="Ng P.K.S."/>
            <person name="Zou J."/>
            <person name="Zhong X.J."/>
            <person name="Ran P.X."/>
            <person name="Zhong N.S."/>
            <person name="Liu Z.G."/>
            <person name="Tsui S.K.W."/>
        </authorList>
    </citation>
    <scope>NUCLEOTIDE SEQUENCE</scope>
    <source>
        <strain evidence="14">Derf</strain>
        <tissue evidence="14">Whole organism</tissue>
    </source>
</reference>
<evidence type="ECO:0000256" key="7">
    <source>
        <dbReference type="ARBA" id="ARBA00023242"/>
    </source>
</evidence>
<dbReference type="Pfam" id="PF01426">
    <property type="entry name" value="BAH"/>
    <property type="match status" value="1"/>
</dbReference>
<dbReference type="GO" id="GO:0005634">
    <property type="term" value="C:nucleus"/>
    <property type="evidence" value="ECO:0007669"/>
    <property type="project" value="UniProtKB-SubCell"/>
</dbReference>
<dbReference type="InterPro" id="IPR029063">
    <property type="entry name" value="SAM-dependent_MTases_sf"/>
</dbReference>
<dbReference type="InterPro" id="IPR001025">
    <property type="entry name" value="BAH_dom"/>
</dbReference>
<evidence type="ECO:0000256" key="2">
    <source>
        <dbReference type="ARBA" id="ARBA00022603"/>
    </source>
</evidence>
<evidence type="ECO:0000313" key="14">
    <source>
        <dbReference type="EMBL" id="KAH9516874.1"/>
    </source>
</evidence>
<keyword evidence="7" id="KW-0539">Nucleus</keyword>
<dbReference type="InterPro" id="IPR050390">
    <property type="entry name" value="C5-Methyltransferase"/>
</dbReference>
<evidence type="ECO:0000256" key="1">
    <source>
        <dbReference type="ARBA" id="ARBA00004123"/>
    </source>
</evidence>
<dbReference type="SUPFAM" id="SSF53335">
    <property type="entry name" value="S-adenosyl-L-methionine-dependent methyltransferases"/>
    <property type="match status" value="1"/>
</dbReference>
<evidence type="ECO:0000256" key="4">
    <source>
        <dbReference type="ARBA" id="ARBA00022691"/>
    </source>
</evidence>
<dbReference type="EMBL" id="ASGP02000003">
    <property type="protein sequence ID" value="KAH9516874.1"/>
    <property type="molecule type" value="Genomic_DNA"/>
</dbReference>
<evidence type="ECO:0000313" key="13">
    <source>
        <dbReference type="EMBL" id="KAH7646418.1"/>
    </source>
</evidence>
<evidence type="ECO:0000256" key="9">
    <source>
        <dbReference type="PROSITE-ProRule" id="PRU01016"/>
    </source>
</evidence>
<dbReference type="PROSITE" id="PS51038">
    <property type="entry name" value="BAH"/>
    <property type="match status" value="1"/>
</dbReference>
<feature type="domain" description="BAH" evidence="12">
    <location>
        <begin position="458"/>
        <end position="574"/>
    </location>
</feature>
<evidence type="ECO:0000256" key="10">
    <source>
        <dbReference type="RuleBase" id="RU000416"/>
    </source>
</evidence>
<evidence type="ECO:0000256" key="8">
    <source>
        <dbReference type="PIRSR" id="PIRSR037404-1"/>
    </source>
</evidence>
<reference evidence="13" key="2">
    <citation type="submission" date="2020-06" db="EMBL/GenBank/DDBJ databases">
        <authorList>
            <person name="Ji K."/>
            <person name="Li J."/>
        </authorList>
    </citation>
    <scope>NUCLEOTIDE SEQUENCE</scope>
    <source>
        <strain evidence="13">JKM2019</strain>
        <tissue evidence="13">Whole body</tissue>
    </source>
</reference>
<dbReference type="EMBL" id="SDOV01000001">
    <property type="protein sequence ID" value="KAH7646418.1"/>
    <property type="molecule type" value="Genomic_DNA"/>
</dbReference>
<evidence type="ECO:0000256" key="5">
    <source>
        <dbReference type="ARBA" id="ARBA00022737"/>
    </source>
</evidence>
<evidence type="ECO:0000256" key="3">
    <source>
        <dbReference type="ARBA" id="ARBA00022679"/>
    </source>
</evidence>
<dbReference type="Gene3D" id="2.30.30.490">
    <property type="match status" value="2"/>
</dbReference>
<keyword evidence="4 9" id="KW-0949">S-adenosyl-L-methionine</keyword>
<dbReference type="PIRSF" id="PIRSF037404">
    <property type="entry name" value="DNMT1"/>
    <property type="match status" value="1"/>
</dbReference>
<dbReference type="PANTHER" id="PTHR10629">
    <property type="entry name" value="CYTOSINE-SPECIFIC METHYLTRANSFERASE"/>
    <property type="match status" value="1"/>
</dbReference>
<dbReference type="AlphaFoldDB" id="A0A922HZP9"/>
<keyword evidence="3 9" id="KW-0808">Transferase</keyword>
<comment type="subcellular location">
    <subcellularLocation>
        <location evidence="1">Nucleus</location>
    </subcellularLocation>
</comment>
<dbReference type="PANTHER" id="PTHR10629:SF52">
    <property type="entry name" value="DNA (CYTOSINE-5)-METHYLTRANSFERASE 1"/>
    <property type="match status" value="1"/>
</dbReference>
<dbReference type="PROSITE" id="PS51679">
    <property type="entry name" value="SAM_MT_C5"/>
    <property type="match status" value="1"/>
</dbReference>
<dbReference type="InterPro" id="IPR022702">
    <property type="entry name" value="Cytosine_MeTrfase1_RFD"/>
</dbReference>
<dbReference type="Gene3D" id="3.90.120.10">
    <property type="entry name" value="DNA Methylase, subunit A, domain 2"/>
    <property type="match status" value="1"/>
</dbReference>
<keyword evidence="15" id="KW-1185">Reference proteome</keyword>
<evidence type="ECO:0000259" key="12">
    <source>
        <dbReference type="PROSITE" id="PS51038"/>
    </source>
</evidence>
<sequence length="1023" mass="118968">MAKQTTNISTEFQCIYCKNYSSSVDELNALTDNRFAPIHGSDYDDLNLEITRFIIHDQTGLCSLEHSSLEKGEQIYVCGCLRKICSNDGHDDSTIVKKIGPVNEWWFSGFDGFSSLLIGIESQYACYLLKFPPHDSYKEVFEELNSKMMLTKKIIEIIQENPNSDLDTLLSTLENQTNFTSSSLLTSINFIVNQIKSYDSCRDSDELCLSDTSIFKILNDIVDSNFLFKDFSLDKSIQSFSDQSAVLNIVNTKISLQIFDRIFNNIIRHRYKCSEQQNVSNKTELLSNIEIGTFIRYKIDNHYEYGRIIRKYPDSKSLVHFNHYVSGNNTILGETISKNILFASRDCSDIHLPSSVEMIDVKFIESYLNTTTNEFNYHQIYDRKRCVFENLTKSSLEIHCFGCEKIFETPYSIGDCVLLPRYDNDIKLPLYTYFDDNRSQQHSNDRPFDPQLYPERRRKKCRSDLDVHNPNDSILYGFNVGYIDEIIHNESGNQLKLNIFYKPENIFENFEDYQKSDCNLLFWSNQTNIVQASKVYRKCRVIFAENITNTLDQDEFFYFNHCYDHINGQIHDVSDLLKTKFFSKSTESNSSKNCTILDLFSGCGGLSYGFASLASKLYAIEKDRQAAQTFKCNYKDSIVFNADANLILRMLINNQDEFLSQKLPPPGKIDIIIGGPPCQGFSEMNRFSNTEYSLFKRSLLVCYLNFLEFYRPKYFLFENVYNMICYGKSLIFKIFCSFLIQIGYQIRIVISQAGCYGLPQNRRRLFIVGAKSTIKLPEFPLPTHIFQPNKSSMIFRISDEKFDPFNGHSGVFRMVTIEDAIGDLIALNENDYFIDMVREYKSDPKCQYQRKMRNNKCNLVTDHYCKRLSELNIERIKRIPFEIDADWRDLPNIRLKLSNGQIIDKLKYEKNVQKSKQKNTLIPWCLVHTADKNNNWQGQYGRLSWREFFPTIVTNPDPITSQGKVIHPDQHRVITIREMARSQGFPDDFVFRGSVTNKYRQIGNAVPPLLSLKIAREFFKSMQ</sequence>
<comment type="caution">
    <text evidence="14">The sequence shown here is derived from an EMBL/GenBank/DDBJ whole genome shotgun (WGS) entry which is preliminary data.</text>
</comment>
<dbReference type="EC" id="2.1.1.37" evidence="11"/>
<dbReference type="GO" id="GO:0006346">
    <property type="term" value="P:DNA methylation-dependent constitutive heterochromatin formation"/>
    <property type="evidence" value="ECO:0007669"/>
    <property type="project" value="InterPro"/>
</dbReference>
<dbReference type="GO" id="GO:0003886">
    <property type="term" value="F:DNA (cytosine-5-)-methyltransferase activity"/>
    <property type="evidence" value="ECO:0007669"/>
    <property type="project" value="UniProtKB-EC"/>
</dbReference>
<dbReference type="NCBIfam" id="TIGR00675">
    <property type="entry name" value="dcm"/>
    <property type="match status" value="1"/>
</dbReference>
<dbReference type="Proteomes" id="UP000828236">
    <property type="component" value="Unassembled WGS sequence"/>
</dbReference>
<dbReference type="PROSITE" id="PS00094">
    <property type="entry name" value="C5_MTASE_1"/>
    <property type="match status" value="1"/>
</dbReference>
<dbReference type="GO" id="GO:0044027">
    <property type="term" value="P:negative regulation of gene expression via chromosomal CpG island methylation"/>
    <property type="evidence" value="ECO:0007669"/>
    <property type="project" value="TreeGrafter"/>
</dbReference>
<name>A0A922HZP9_DERFA</name>
<evidence type="ECO:0000256" key="11">
    <source>
        <dbReference type="RuleBase" id="RU000417"/>
    </source>
</evidence>
<keyword evidence="5" id="KW-0677">Repeat</keyword>
<dbReference type="PRINTS" id="PR00105">
    <property type="entry name" value="C5METTRFRASE"/>
</dbReference>
<dbReference type="Gene3D" id="1.10.10.2230">
    <property type="match status" value="1"/>
</dbReference>
<dbReference type="InterPro" id="IPR018117">
    <property type="entry name" value="C5_DNA_meth_AS"/>
</dbReference>
<evidence type="ECO:0000313" key="15">
    <source>
        <dbReference type="Proteomes" id="UP000790347"/>
    </source>
</evidence>
<comment type="catalytic activity">
    <reaction evidence="11">
        <text>a 2'-deoxycytidine in DNA + S-adenosyl-L-methionine = a 5-methyl-2'-deoxycytidine in DNA + S-adenosyl-L-homocysteine + H(+)</text>
        <dbReference type="Rhea" id="RHEA:13681"/>
        <dbReference type="Rhea" id="RHEA-COMP:11369"/>
        <dbReference type="Rhea" id="RHEA-COMP:11370"/>
        <dbReference type="ChEBI" id="CHEBI:15378"/>
        <dbReference type="ChEBI" id="CHEBI:57856"/>
        <dbReference type="ChEBI" id="CHEBI:59789"/>
        <dbReference type="ChEBI" id="CHEBI:85452"/>
        <dbReference type="ChEBI" id="CHEBI:85454"/>
        <dbReference type="EC" id="2.1.1.37"/>
    </reaction>
</comment>
<reference evidence="14" key="4">
    <citation type="journal article" date="2022" name="Res Sq">
        <title>Comparative Genomics Reveals Insights into the Divergent Evolution of Astigmatic Mites and Household Pest Adaptations.</title>
        <authorList>
            <person name="Xiong Q."/>
            <person name="Wan A.T.-Y."/>
            <person name="Liu X.-Y."/>
            <person name="Fung C.S.-H."/>
            <person name="Xiao X."/>
            <person name="Malainual N."/>
            <person name="Hou J."/>
            <person name="Wang L."/>
            <person name="Wang M."/>
            <person name="Yang K."/>
            <person name="Cui Y."/>
            <person name="Leung E."/>
            <person name="Nong W."/>
            <person name="Shin S.-K."/>
            <person name="Au S."/>
            <person name="Jeong K.Y."/>
            <person name="Chew F.T."/>
            <person name="Hui J."/>
            <person name="Leung T.F."/>
            <person name="Tungtrongchitr A."/>
            <person name="Zhong N."/>
            <person name="Liu Z."/>
            <person name="Tsui S."/>
        </authorList>
    </citation>
    <scope>NUCLEOTIDE SEQUENCE</scope>
    <source>
        <strain evidence="14">Derf</strain>
        <tissue evidence="14">Whole organism</tissue>
    </source>
</reference>
<evidence type="ECO:0000256" key="6">
    <source>
        <dbReference type="ARBA" id="ARBA00023125"/>
    </source>
</evidence>
<dbReference type="GO" id="GO:0003682">
    <property type="term" value="F:chromatin binding"/>
    <property type="evidence" value="ECO:0007669"/>
    <property type="project" value="InterPro"/>
</dbReference>
<feature type="active site" evidence="8 9">
    <location>
        <position position="678"/>
    </location>
</feature>
<dbReference type="SMART" id="SM00439">
    <property type="entry name" value="BAH"/>
    <property type="match status" value="1"/>
</dbReference>
<proteinExistence type="inferred from homology"/>
<keyword evidence="2 9" id="KW-0489">Methyltransferase</keyword>
<accession>A0A922HZP9</accession>
<dbReference type="Pfam" id="PF12047">
    <property type="entry name" value="DNMT1-RFD"/>
    <property type="match status" value="1"/>
</dbReference>
<dbReference type="GO" id="GO:0003677">
    <property type="term" value="F:DNA binding"/>
    <property type="evidence" value="ECO:0007669"/>
    <property type="project" value="UniProtKB-KW"/>
</dbReference>
<dbReference type="Proteomes" id="UP000790347">
    <property type="component" value="Unassembled WGS sequence"/>
</dbReference>
<dbReference type="Gene3D" id="3.40.50.150">
    <property type="entry name" value="Vaccinia Virus protein VP39"/>
    <property type="match status" value="1"/>
</dbReference>
<dbReference type="InterPro" id="IPR043151">
    <property type="entry name" value="BAH_sf"/>
</dbReference>
<dbReference type="Pfam" id="PF00145">
    <property type="entry name" value="DNA_methylase"/>
    <property type="match status" value="1"/>
</dbReference>
<reference evidence="13" key="3">
    <citation type="journal article" date="2021" name="World Allergy Organ. J.">
        <title>Chromosome-level assembly of Dermatophagoides farinae genome and transcriptome reveals two novel allergens Der f 37 and Der f 39.</title>
        <authorList>
            <person name="Chen J."/>
            <person name="Cai Z."/>
            <person name="Fan D."/>
            <person name="Hu J."/>
            <person name="Hou Y."/>
            <person name="He Y."/>
            <person name="Zhang Z."/>
            <person name="Zhao Z."/>
            <person name="Gao P."/>
            <person name="Hu W."/>
            <person name="Sun J."/>
            <person name="Li J."/>
            <person name="Ji K."/>
        </authorList>
    </citation>
    <scope>NUCLEOTIDE SEQUENCE</scope>
    <source>
        <strain evidence="13">JKM2019</strain>
    </source>
</reference>